<accession>G3AQT8</accession>
<dbReference type="AlphaFoldDB" id="G3AQT8"/>
<evidence type="ECO:0000313" key="7">
    <source>
        <dbReference type="Proteomes" id="UP000000709"/>
    </source>
</evidence>
<evidence type="ECO:0000256" key="5">
    <source>
        <dbReference type="ARBA" id="ARBA00023242"/>
    </source>
</evidence>
<dbReference type="InParanoid" id="G3AQT8"/>
<evidence type="ECO:0000256" key="4">
    <source>
        <dbReference type="ARBA" id="ARBA00023163"/>
    </source>
</evidence>
<comment type="subcellular location">
    <subcellularLocation>
        <location evidence="1">Nucleus</location>
    </subcellularLocation>
</comment>
<dbReference type="KEGG" id="spaa:SPAPADRAFT_141123"/>
<dbReference type="Pfam" id="PF04855">
    <property type="entry name" value="SNF5"/>
    <property type="match status" value="1"/>
</dbReference>
<evidence type="ECO:0000256" key="3">
    <source>
        <dbReference type="ARBA" id="ARBA00023015"/>
    </source>
</evidence>
<dbReference type="GeneID" id="18870348"/>
<dbReference type="EMBL" id="GL996503">
    <property type="protein sequence ID" value="EGW31635.1"/>
    <property type="molecule type" value="Genomic_DNA"/>
</dbReference>
<keyword evidence="4" id="KW-0804">Transcription</keyword>
<dbReference type="PANTHER" id="PTHR10019">
    <property type="entry name" value="SNF5"/>
    <property type="match status" value="1"/>
</dbReference>
<evidence type="ECO:0000256" key="1">
    <source>
        <dbReference type="ARBA" id="ARBA00004123"/>
    </source>
</evidence>
<dbReference type="RefSeq" id="XP_007376413.1">
    <property type="nucleotide sequence ID" value="XM_007376351.1"/>
</dbReference>
<dbReference type="OMA" id="HEIDMAN"/>
<reference evidence="6 7" key="1">
    <citation type="journal article" date="2011" name="Proc. Natl. Acad. Sci. U.S.A.">
        <title>Comparative genomics of xylose-fermenting fungi for enhanced biofuel production.</title>
        <authorList>
            <person name="Wohlbach D.J."/>
            <person name="Kuo A."/>
            <person name="Sato T.K."/>
            <person name="Potts K.M."/>
            <person name="Salamov A.A."/>
            <person name="LaButti K.M."/>
            <person name="Sun H."/>
            <person name="Clum A."/>
            <person name="Pangilinan J.L."/>
            <person name="Lindquist E.A."/>
            <person name="Lucas S."/>
            <person name="Lapidus A."/>
            <person name="Jin M."/>
            <person name="Gunawan C."/>
            <person name="Balan V."/>
            <person name="Dale B.E."/>
            <person name="Jeffries T.W."/>
            <person name="Zinkel R."/>
            <person name="Barry K.W."/>
            <person name="Grigoriev I.V."/>
            <person name="Gasch A.P."/>
        </authorList>
    </citation>
    <scope>NUCLEOTIDE SEQUENCE [LARGE SCALE GENOMIC DNA]</scope>
    <source>
        <strain evidence="7">NRRL Y-27907 / 11-Y1</strain>
    </source>
</reference>
<keyword evidence="7" id="KW-1185">Reference proteome</keyword>
<dbReference type="Proteomes" id="UP000000709">
    <property type="component" value="Unassembled WGS sequence"/>
</dbReference>
<comment type="similarity">
    <text evidence="2">Belongs to the SNF5 family.</text>
</comment>
<dbReference type="InterPro" id="IPR006939">
    <property type="entry name" value="SNF5"/>
</dbReference>
<protein>
    <submittedName>
        <fullName evidence="6">Uncharacterized protein</fullName>
    </submittedName>
</protein>
<keyword evidence="3" id="KW-0805">Transcription regulation</keyword>
<organism evidence="7">
    <name type="scientific">Spathaspora passalidarum (strain NRRL Y-27907 / 11-Y1)</name>
    <dbReference type="NCBI Taxonomy" id="619300"/>
    <lineage>
        <taxon>Eukaryota</taxon>
        <taxon>Fungi</taxon>
        <taxon>Dikarya</taxon>
        <taxon>Ascomycota</taxon>
        <taxon>Saccharomycotina</taxon>
        <taxon>Pichiomycetes</taxon>
        <taxon>Debaryomycetaceae</taxon>
        <taxon>Spathaspora</taxon>
    </lineage>
</organism>
<evidence type="ECO:0000256" key="2">
    <source>
        <dbReference type="ARBA" id="ARBA00010239"/>
    </source>
</evidence>
<keyword evidence="5" id="KW-0539">Nucleus</keyword>
<sequence>MKALTSFHEWSDKLKAEDKEVPLDVEVYETMVRKDSEFMMKLSQQMNNNKQTLEGMSRDIQAYNHVKQLRMNSINMSNKNQFNNSIWGEGYQGYGNGITNSSTKLILPERDLTDRTINERVMKNNKKPKHYVPIRLDFDQERDRFKLRDTFVWDLNEENMTVETFTKQLIEDYKFIPKGYFDIICSAIKEQISDYSKKPVRTMGEIRVPIKVEVTINNTQLIDQFEWDILNYHEGDPEEFAMMMCDELCLPGEFTTSIAHTIREQMQFYHKALNLVGYNYDGGPVHEDEIRNHLLPSLRLVSPDYTVVDDFFSILRNPANVADFSPSVIKLTQLEVERLDKEIERDSRRKRRHNYNEDILSMQAQQPRGTTSRRIAAHAGRGGPPLPDLTDLPKTFRTPAPSAILPGAVDLGVPDVFEHNEIYINRTQIRNPDYKPPTPEIEVNEDMVEYEHDPVQGKLLVTIRLR</sequence>
<dbReference type="STRING" id="619300.G3AQT8"/>
<evidence type="ECO:0000313" key="6">
    <source>
        <dbReference type="EMBL" id="EGW31635.1"/>
    </source>
</evidence>
<proteinExistence type="inferred from homology"/>
<dbReference type="GO" id="GO:0000228">
    <property type="term" value="C:nuclear chromosome"/>
    <property type="evidence" value="ECO:0007669"/>
    <property type="project" value="InterPro"/>
</dbReference>
<name>G3AQT8_SPAPN</name>
<dbReference type="eggNOG" id="KOG1649">
    <property type="taxonomic scope" value="Eukaryota"/>
</dbReference>
<dbReference type="HOGENOM" id="CLU_014087_1_0_1"/>
<gene>
    <name evidence="6" type="ORF">SPAPADRAFT_141123</name>
</gene>
<dbReference type="OrthoDB" id="515064at2759"/>
<dbReference type="GO" id="GO:0006338">
    <property type="term" value="P:chromatin remodeling"/>
    <property type="evidence" value="ECO:0007669"/>
    <property type="project" value="InterPro"/>
</dbReference>